<accession>A0A2G9HXD7</accession>
<dbReference type="InterPro" id="IPR035595">
    <property type="entry name" value="UDP_glycos_trans_CS"/>
</dbReference>
<dbReference type="AlphaFoldDB" id="A0A2G9HXD7"/>
<dbReference type="InterPro" id="IPR050481">
    <property type="entry name" value="UDP-glycosyltransf_plant"/>
</dbReference>
<organism evidence="6 7">
    <name type="scientific">Handroanthus impetiginosus</name>
    <dbReference type="NCBI Taxonomy" id="429701"/>
    <lineage>
        <taxon>Eukaryota</taxon>
        <taxon>Viridiplantae</taxon>
        <taxon>Streptophyta</taxon>
        <taxon>Embryophyta</taxon>
        <taxon>Tracheophyta</taxon>
        <taxon>Spermatophyta</taxon>
        <taxon>Magnoliopsida</taxon>
        <taxon>eudicotyledons</taxon>
        <taxon>Gunneridae</taxon>
        <taxon>Pentapetalae</taxon>
        <taxon>asterids</taxon>
        <taxon>lamiids</taxon>
        <taxon>Lamiales</taxon>
        <taxon>Bignoniaceae</taxon>
        <taxon>Crescentiina</taxon>
        <taxon>Tabebuia alliance</taxon>
        <taxon>Handroanthus</taxon>
    </lineage>
</organism>
<dbReference type="GO" id="GO:0035251">
    <property type="term" value="F:UDP-glucosyltransferase activity"/>
    <property type="evidence" value="ECO:0007669"/>
    <property type="project" value="InterPro"/>
</dbReference>
<dbReference type="EC" id="2.4.1.-" evidence="5"/>
<dbReference type="FunFam" id="3.40.50.2000:FF:000056">
    <property type="entry name" value="Glycosyltransferase"/>
    <property type="match status" value="1"/>
</dbReference>
<evidence type="ECO:0000256" key="2">
    <source>
        <dbReference type="ARBA" id="ARBA00022676"/>
    </source>
</evidence>
<evidence type="ECO:0000313" key="6">
    <source>
        <dbReference type="EMBL" id="PIN22175.1"/>
    </source>
</evidence>
<protein>
    <recommendedName>
        <fullName evidence="5">Glycosyltransferase</fullName>
        <ecNumber evidence="5">2.4.1.-</ecNumber>
    </recommendedName>
</protein>
<keyword evidence="3 4" id="KW-0808">Transferase</keyword>
<dbReference type="Pfam" id="PF00201">
    <property type="entry name" value="UDPGT"/>
    <property type="match status" value="1"/>
</dbReference>
<dbReference type="PANTHER" id="PTHR48048:SF45">
    <property type="entry name" value="GLYCOSYLTRANSFERASE"/>
    <property type="match status" value="1"/>
</dbReference>
<dbReference type="OrthoDB" id="5835829at2759"/>
<keyword evidence="7" id="KW-1185">Reference proteome</keyword>
<keyword evidence="2 4" id="KW-0328">Glycosyltransferase</keyword>
<dbReference type="FunFam" id="3.40.50.2000:FF:000080">
    <property type="entry name" value="Glycosyltransferase"/>
    <property type="match status" value="1"/>
</dbReference>
<evidence type="ECO:0000256" key="4">
    <source>
        <dbReference type="RuleBase" id="RU003718"/>
    </source>
</evidence>
<reference evidence="7" key="1">
    <citation type="journal article" date="2018" name="Gigascience">
        <title>Genome assembly of the Pink Ipe (Handroanthus impetiginosus, Bignoniaceae), a highly valued, ecologically keystone Neotropical timber forest tree.</title>
        <authorList>
            <person name="Silva-Junior O.B."/>
            <person name="Grattapaglia D."/>
            <person name="Novaes E."/>
            <person name="Collevatti R.G."/>
        </authorList>
    </citation>
    <scope>NUCLEOTIDE SEQUENCE [LARGE SCALE GENOMIC DNA]</scope>
    <source>
        <strain evidence="7">cv. UFG-1</strain>
    </source>
</reference>
<comment type="caution">
    <text evidence="6">The sequence shown here is derived from an EMBL/GenBank/DDBJ whole genome shotgun (WGS) entry which is preliminary data.</text>
</comment>
<dbReference type="PROSITE" id="PS00375">
    <property type="entry name" value="UDPGT"/>
    <property type="match status" value="1"/>
</dbReference>
<dbReference type="InterPro" id="IPR002213">
    <property type="entry name" value="UDP_glucos_trans"/>
</dbReference>
<evidence type="ECO:0000313" key="7">
    <source>
        <dbReference type="Proteomes" id="UP000231279"/>
    </source>
</evidence>
<comment type="similarity">
    <text evidence="1 4">Belongs to the UDP-glycosyltransferase family.</text>
</comment>
<dbReference type="STRING" id="429701.A0A2G9HXD7"/>
<dbReference type="CDD" id="cd03784">
    <property type="entry name" value="GT1_Gtf-like"/>
    <property type="match status" value="1"/>
</dbReference>
<dbReference type="PANTHER" id="PTHR48048">
    <property type="entry name" value="GLYCOSYLTRANSFERASE"/>
    <property type="match status" value="1"/>
</dbReference>
<dbReference type="EMBL" id="NKXS01000819">
    <property type="protein sequence ID" value="PIN22175.1"/>
    <property type="molecule type" value="Genomic_DNA"/>
</dbReference>
<dbReference type="Gene3D" id="3.40.50.2000">
    <property type="entry name" value="Glycogen Phosphorylase B"/>
    <property type="match status" value="2"/>
</dbReference>
<proteinExistence type="inferred from homology"/>
<dbReference type="SUPFAM" id="SSF53756">
    <property type="entry name" value="UDP-Glycosyltransferase/glycogen phosphorylase"/>
    <property type="match status" value="1"/>
</dbReference>
<evidence type="ECO:0000256" key="1">
    <source>
        <dbReference type="ARBA" id="ARBA00009995"/>
    </source>
</evidence>
<dbReference type="Proteomes" id="UP000231279">
    <property type="component" value="Unassembled WGS sequence"/>
</dbReference>
<name>A0A2G9HXD7_9LAMI</name>
<sequence>MATTMQSAERQLIFIPGPGMGHIVAAVEVAKLILNRESRLSITFLLIKDSQVDQYIHSLQISANQRLRFINLPEVELEPGSSTKLPPLLASQHINRHKPLVREALLAITKSEETRVAGFIIDMFCINMIDVANDFKIPSYLFFTSSSAFLSMWLFFQSLTDDHGEDITEFKNSDKEFLIPGFVNPVPAKVMPSMMLDKNGGSELVVSSARRIRETRGVFINTFQELESTAIKDLSDSSGKIPPIYPIGPIINLNTESENPDSIISWLDKQPSSSVLFLCFGSQGSFIEAQIKHLATALESSGRRFLWSLRWRKPDKKAAETTDSTSPDEILPKGFLKRTSGIGKVIGWASQVAVLAHPAIGGFVSHCGWNSILESLWFGVPTAAWPLAAEQQANAFQMVVEMGMAIEIKMDYRNDINDEIVVGAGEIERAIDRLMADEDADGMKKKVKDMREKSSRALMEGGSSYRFLGCLIHDIMHNTMPQGS</sequence>
<evidence type="ECO:0000256" key="5">
    <source>
        <dbReference type="RuleBase" id="RU362057"/>
    </source>
</evidence>
<evidence type="ECO:0000256" key="3">
    <source>
        <dbReference type="ARBA" id="ARBA00022679"/>
    </source>
</evidence>
<gene>
    <name evidence="6" type="ORF">CDL12_05120</name>
</gene>